<dbReference type="STRING" id="488538.SAR116_1800"/>
<dbReference type="Gene3D" id="1.25.40.10">
    <property type="entry name" value="Tetratricopeptide repeat domain"/>
    <property type="match status" value="2"/>
</dbReference>
<dbReference type="GO" id="GO:0015035">
    <property type="term" value="F:protein-disulfide reductase activity"/>
    <property type="evidence" value="ECO:0007669"/>
    <property type="project" value="UniProtKB-UniRule"/>
</dbReference>
<dbReference type="AlphaFoldDB" id="D5BMK0"/>
<dbReference type="PRINTS" id="PR00421">
    <property type="entry name" value="THIOREDOXIN"/>
</dbReference>
<keyword evidence="10" id="KW-1185">Reference proteome</keyword>
<organism evidence="9 10">
    <name type="scientific">Puniceispirillum marinum (strain IMCC1322)</name>
    <dbReference type="NCBI Taxonomy" id="488538"/>
    <lineage>
        <taxon>Bacteria</taxon>
        <taxon>Pseudomonadati</taxon>
        <taxon>Pseudomonadota</taxon>
        <taxon>Alphaproteobacteria</taxon>
        <taxon>Candidatus Puniceispirillales</taxon>
        <taxon>Candidatus Puniceispirillaceae</taxon>
        <taxon>Candidatus Puniceispirillum</taxon>
    </lineage>
</organism>
<dbReference type="EMBL" id="CP001751">
    <property type="protein sequence ID" value="ADE40043.1"/>
    <property type="molecule type" value="Genomic_DNA"/>
</dbReference>
<dbReference type="Gene3D" id="3.40.30.10">
    <property type="entry name" value="Glutaredoxin"/>
    <property type="match status" value="1"/>
</dbReference>
<evidence type="ECO:0000256" key="7">
    <source>
        <dbReference type="PROSITE-ProRule" id="PRU00339"/>
    </source>
</evidence>
<dbReference type="InterPro" id="IPR005746">
    <property type="entry name" value="Thioredoxin"/>
</dbReference>
<evidence type="ECO:0000256" key="3">
    <source>
        <dbReference type="ARBA" id="ARBA00022982"/>
    </source>
</evidence>
<dbReference type="InterPro" id="IPR013766">
    <property type="entry name" value="Thioredoxin_domain"/>
</dbReference>
<dbReference type="GO" id="GO:0005829">
    <property type="term" value="C:cytosol"/>
    <property type="evidence" value="ECO:0007669"/>
    <property type="project" value="TreeGrafter"/>
</dbReference>
<dbReference type="CDD" id="cd02956">
    <property type="entry name" value="ybbN"/>
    <property type="match status" value="1"/>
</dbReference>
<dbReference type="PROSITE" id="PS51352">
    <property type="entry name" value="THIOREDOXIN_2"/>
    <property type="match status" value="1"/>
</dbReference>
<dbReference type="NCBIfam" id="TIGR01068">
    <property type="entry name" value="thioredoxin"/>
    <property type="match status" value="1"/>
</dbReference>
<dbReference type="GO" id="GO:0006950">
    <property type="term" value="P:response to stress"/>
    <property type="evidence" value="ECO:0007669"/>
    <property type="project" value="UniProtKB-ARBA"/>
</dbReference>
<keyword evidence="3" id="KW-0249">Electron transport</keyword>
<dbReference type="InterPro" id="IPR011990">
    <property type="entry name" value="TPR-like_helical_dom_sf"/>
</dbReference>
<evidence type="ECO:0000313" key="10">
    <source>
        <dbReference type="Proteomes" id="UP000007460"/>
    </source>
</evidence>
<evidence type="ECO:0000259" key="8">
    <source>
        <dbReference type="PROSITE" id="PS51352"/>
    </source>
</evidence>
<keyword evidence="9" id="KW-0560">Oxidoreductase</keyword>
<evidence type="ECO:0000256" key="1">
    <source>
        <dbReference type="ARBA" id="ARBA00008987"/>
    </source>
</evidence>
<keyword evidence="4" id="KW-1015">Disulfide bond</keyword>
<dbReference type="InterPro" id="IPR036249">
    <property type="entry name" value="Thioredoxin-like_sf"/>
</dbReference>
<dbReference type="KEGG" id="apb:SAR116_1800"/>
<keyword evidence="2" id="KW-0813">Transport</keyword>
<evidence type="ECO:0000256" key="5">
    <source>
        <dbReference type="ARBA" id="ARBA00023284"/>
    </source>
</evidence>
<dbReference type="PROSITE" id="PS00194">
    <property type="entry name" value="THIOREDOXIN_1"/>
    <property type="match status" value="1"/>
</dbReference>
<dbReference type="FunFam" id="3.40.30.10:FF:000001">
    <property type="entry name" value="Thioredoxin"/>
    <property type="match status" value="1"/>
</dbReference>
<evidence type="ECO:0000256" key="6">
    <source>
        <dbReference type="NCBIfam" id="TIGR01068"/>
    </source>
</evidence>
<dbReference type="InterPro" id="IPR017937">
    <property type="entry name" value="Thioredoxin_CS"/>
</dbReference>
<proteinExistence type="inferred from homology"/>
<dbReference type="SUPFAM" id="SSF52833">
    <property type="entry name" value="Thioredoxin-like"/>
    <property type="match status" value="1"/>
</dbReference>
<dbReference type="PANTHER" id="PTHR45663">
    <property type="entry name" value="GEO12009P1"/>
    <property type="match status" value="1"/>
</dbReference>
<evidence type="ECO:0000256" key="2">
    <source>
        <dbReference type="ARBA" id="ARBA00022448"/>
    </source>
</evidence>
<gene>
    <name evidence="9" type="ordered locus">SAR116_1800</name>
</gene>
<dbReference type="OrthoDB" id="9790390at2"/>
<dbReference type="SMART" id="SM00028">
    <property type="entry name" value="TPR"/>
    <property type="match status" value="2"/>
</dbReference>
<dbReference type="HOGENOM" id="CLU_046120_1_1_5"/>
<dbReference type="SUPFAM" id="SSF48452">
    <property type="entry name" value="TPR-like"/>
    <property type="match status" value="1"/>
</dbReference>
<feature type="repeat" description="TPR" evidence="7">
    <location>
        <begin position="126"/>
        <end position="159"/>
    </location>
</feature>
<dbReference type="PROSITE" id="PS50005">
    <property type="entry name" value="TPR"/>
    <property type="match status" value="1"/>
</dbReference>
<comment type="similarity">
    <text evidence="1">Belongs to the thioredoxin family.</text>
</comment>
<evidence type="ECO:0000313" key="9">
    <source>
        <dbReference type="EMBL" id="ADE40043.1"/>
    </source>
</evidence>
<dbReference type="Proteomes" id="UP000007460">
    <property type="component" value="Chromosome"/>
</dbReference>
<feature type="domain" description="Thioredoxin" evidence="8">
    <location>
        <begin position="11"/>
        <end position="118"/>
    </location>
</feature>
<evidence type="ECO:0000256" key="4">
    <source>
        <dbReference type="ARBA" id="ARBA00023157"/>
    </source>
</evidence>
<dbReference type="GO" id="GO:0045454">
    <property type="term" value="P:cell redox homeostasis"/>
    <property type="evidence" value="ECO:0007669"/>
    <property type="project" value="TreeGrafter"/>
</dbReference>
<dbReference type="eggNOG" id="COG3118">
    <property type="taxonomic scope" value="Bacteria"/>
</dbReference>
<name>D5BMK0_PUNMI</name>
<sequence length="299" mass="31587">MEQIIAGASASPVDVNMNNFMAEVIDGSSQMPVIVQFWAPWCGPCKQLGPILEKVVGANAGKVKMVRVNIDENAEIAQQMRVQSVPTVFGFVNGQPVDGFAGAQAESSIKQFVAKLIASGGGGADAASMIEAGNEAVDQQDFAAAMTHFQQAMEADPESAEALGGVIRCLTGMGDHASARDVADQLSDEYKENKAIITAIAALDLAERAAESAGGLDAARAVVAAEPENLDARQELAMALFAVGENAAAMEQLLESIRIDRTWNDEAARVQLLDFFTSIGVANPDVMRARRKLSTLLFS</sequence>
<dbReference type="RefSeq" id="WP_013046670.1">
    <property type="nucleotide sequence ID" value="NC_014010.1"/>
</dbReference>
<keyword evidence="7" id="KW-0802">TPR repeat</keyword>
<dbReference type="InterPro" id="IPR019734">
    <property type="entry name" value="TPR_rpt"/>
</dbReference>
<dbReference type="Pfam" id="PF00085">
    <property type="entry name" value="Thioredoxin"/>
    <property type="match status" value="1"/>
</dbReference>
<reference evidence="9 10" key="1">
    <citation type="journal article" date="2010" name="J. Bacteriol.">
        <title>Complete genome sequence of "Candidatus Puniceispirillum marinum" IMCC1322, a representative of the SAR116 clade in the Alphaproteobacteria.</title>
        <authorList>
            <person name="Oh H.M."/>
            <person name="Kwon K.K."/>
            <person name="Kang I."/>
            <person name="Kang S.G."/>
            <person name="Lee J.H."/>
            <person name="Kim S.J."/>
            <person name="Cho J.C."/>
        </authorList>
    </citation>
    <scope>NUCLEOTIDE SEQUENCE [LARGE SCALE GENOMIC DNA]</scope>
    <source>
        <strain evidence="9 10">IMCC1322</strain>
    </source>
</reference>
<dbReference type="Pfam" id="PF14561">
    <property type="entry name" value="TPR_20"/>
    <property type="match status" value="1"/>
</dbReference>
<keyword evidence="5" id="KW-0676">Redox-active center</keyword>
<accession>D5BMK0</accession>
<dbReference type="Pfam" id="PF14559">
    <property type="entry name" value="TPR_19"/>
    <property type="match status" value="1"/>
</dbReference>
<protein>
    <recommendedName>
        <fullName evidence="6">Thioredoxin</fullName>
    </recommendedName>
</protein>
<dbReference type="PANTHER" id="PTHR45663:SF11">
    <property type="entry name" value="GEO12009P1"/>
    <property type="match status" value="1"/>
</dbReference>